<feature type="transmembrane region" description="Helical" evidence="6">
    <location>
        <begin position="211"/>
        <end position="235"/>
    </location>
</feature>
<feature type="transmembrane region" description="Helical" evidence="6">
    <location>
        <begin position="357"/>
        <end position="379"/>
    </location>
</feature>
<name>A0A2A9E6I0_9MICO</name>
<dbReference type="CDD" id="cd17341">
    <property type="entry name" value="MFS_NRT2_like"/>
    <property type="match status" value="1"/>
</dbReference>
<comment type="caution">
    <text evidence="7">The sequence shown here is derived from an EMBL/GenBank/DDBJ whole genome shotgun (WGS) entry which is preliminary data.</text>
</comment>
<dbReference type="InterPro" id="IPR044772">
    <property type="entry name" value="NO3_transporter"/>
</dbReference>
<feature type="transmembrane region" description="Helical" evidence="6">
    <location>
        <begin position="256"/>
        <end position="281"/>
    </location>
</feature>
<feature type="transmembrane region" description="Helical" evidence="6">
    <location>
        <begin position="301"/>
        <end position="318"/>
    </location>
</feature>
<feature type="transmembrane region" description="Helical" evidence="6">
    <location>
        <begin position="419"/>
        <end position="440"/>
    </location>
</feature>
<feature type="transmembrane region" description="Helical" evidence="6">
    <location>
        <begin position="35"/>
        <end position="56"/>
    </location>
</feature>
<keyword evidence="3 6" id="KW-0812">Transmembrane</keyword>
<feature type="transmembrane region" description="Helical" evidence="6">
    <location>
        <begin position="391"/>
        <end position="413"/>
    </location>
</feature>
<feature type="transmembrane region" description="Helical" evidence="6">
    <location>
        <begin position="106"/>
        <end position="126"/>
    </location>
</feature>
<dbReference type="OrthoDB" id="9771451at2"/>
<reference evidence="7 8" key="1">
    <citation type="submission" date="2017-10" db="EMBL/GenBank/DDBJ databases">
        <title>Sequencing the genomes of 1000 actinobacteria strains.</title>
        <authorList>
            <person name="Klenk H.-P."/>
        </authorList>
    </citation>
    <scope>NUCLEOTIDE SEQUENCE [LARGE SCALE GENOMIC DNA]</scope>
    <source>
        <strain evidence="7 8">DSM 18966</strain>
    </source>
</reference>
<dbReference type="GO" id="GO:0015112">
    <property type="term" value="F:nitrate transmembrane transporter activity"/>
    <property type="evidence" value="ECO:0007669"/>
    <property type="project" value="InterPro"/>
</dbReference>
<dbReference type="RefSeq" id="WP_098455478.1">
    <property type="nucleotide sequence ID" value="NZ_PDJG01000001.1"/>
</dbReference>
<evidence type="ECO:0000256" key="5">
    <source>
        <dbReference type="ARBA" id="ARBA00023136"/>
    </source>
</evidence>
<dbReference type="InterPro" id="IPR011701">
    <property type="entry name" value="MFS"/>
</dbReference>
<proteinExistence type="inferred from homology"/>
<organism evidence="7 8">
    <name type="scientific">Sanguibacter antarcticus</name>
    <dbReference type="NCBI Taxonomy" id="372484"/>
    <lineage>
        <taxon>Bacteria</taxon>
        <taxon>Bacillati</taxon>
        <taxon>Actinomycetota</taxon>
        <taxon>Actinomycetes</taxon>
        <taxon>Micrococcales</taxon>
        <taxon>Sanguibacteraceae</taxon>
        <taxon>Sanguibacter</taxon>
    </lineage>
</organism>
<dbReference type="AlphaFoldDB" id="A0A2A9E6I0"/>
<dbReference type="EMBL" id="PDJG01000001">
    <property type="protein sequence ID" value="PFG34443.1"/>
    <property type="molecule type" value="Genomic_DNA"/>
</dbReference>
<feature type="transmembrane region" description="Helical" evidence="6">
    <location>
        <begin position="165"/>
        <end position="191"/>
    </location>
</feature>
<accession>A0A2A9E6I0</accession>
<dbReference type="PANTHER" id="PTHR23515">
    <property type="entry name" value="HIGH-AFFINITY NITRATE TRANSPORTER 2.3"/>
    <property type="match status" value="1"/>
</dbReference>
<evidence type="ECO:0000256" key="2">
    <source>
        <dbReference type="ARBA" id="ARBA00008432"/>
    </source>
</evidence>
<evidence type="ECO:0000256" key="3">
    <source>
        <dbReference type="ARBA" id="ARBA00022692"/>
    </source>
</evidence>
<comment type="similarity">
    <text evidence="2">Belongs to the major facilitator superfamily. Nitrate/nitrite porter (TC 2.A.1.8) family.</text>
</comment>
<sequence>MRTSEPVPAPSAASRLAPDLSNWDPEDPQTWDSKIAWRTLWVSTYSLTLAFATWYLVSAIAPRLTDIGYDLSKAQLYWLAAIPGLAGGLLRIVWMFLPPLLGTKRLVGWSSVLLILPMVGWAVVVHDPSTPYWLLLSLAAATGIGGGVFSGYMPSTSYFFPKRMAGTALGIQAGIGNFGVSLIQLLGPWIVGFGLLGTAALTPQSTQDGQIYLHNVGLILIPWAVLAAILAFALLRSVPITANFKQQLDIFDNKHTWILTTIYLMTFGAFSGLAAQTPLIINNVYGSASEFAGMDDLPRGLTYAFIGPLIGSAARVAFGPLCDRYGGARWTFLAGVGMAISTGAAVVFLTPENPDEFKGFLACLFLIFLFAGIGNAGTFKQMPMILPPRQAGGVIGWTSSVAAFGPFLVGMSLSVVAPAAFFTGVAVFCVFCAALTWYFYARPGAPNPS</sequence>
<protein>
    <submittedName>
        <fullName evidence="7">NNP family nitrate/nitrite transporter-like MFS transporter</fullName>
    </submittedName>
</protein>
<feature type="transmembrane region" description="Helical" evidence="6">
    <location>
        <begin position="132"/>
        <end position="153"/>
    </location>
</feature>
<dbReference type="SUPFAM" id="SSF103473">
    <property type="entry name" value="MFS general substrate transporter"/>
    <property type="match status" value="1"/>
</dbReference>
<feature type="transmembrane region" description="Helical" evidence="6">
    <location>
        <begin position="76"/>
        <end position="94"/>
    </location>
</feature>
<keyword evidence="4 6" id="KW-1133">Transmembrane helix</keyword>
<dbReference type="Proteomes" id="UP000225548">
    <property type="component" value="Unassembled WGS sequence"/>
</dbReference>
<dbReference type="Pfam" id="PF07690">
    <property type="entry name" value="MFS_1"/>
    <property type="match status" value="1"/>
</dbReference>
<evidence type="ECO:0000256" key="6">
    <source>
        <dbReference type="SAM" id="Phobius"/>
    </source>
</evidence>
<comment type="subcellular location">
    <subcellularLocation>
        <location evidence="1">Membrane</location>
        <topology evidence="1">Multi-pass membrane protein</topology>
    </subcellularLocation>
</comment>
<evidence type="ECO:0000256" key="4">
    <source>
        <dbReference type="ARBA" id="ARBA00022989"/>
    </source>
</evidence>
<keyword evidence="8" id="KW-1185">Reference proteome</keyword>
<evidence type="ECO:0000313" key="8">
    <source>
        <dbReference type="Proteomes" id="UP000225548"/>
    </source>
</evidence>
<dbReference type="GO" id="GO:0016020">
    <property type="term" value="C:membrane"/>
    <property type="evidence" value="ECO:0007669"/>
    <property type="project" value="UniProtKB-SubCell"/>
</dbReference>
<dbReference type="Gene3D" id="1.20.1250.20">
    <property type="entry name" value="MFS general substrate transporter like domains"/>
    <property type="match status" value="1"/>
</dbReference>
<gene>
    <name evidence="7" type="ORF">ATL42_2353</name>
</gene>
<dbReference type="InterPro" id="IPR036259">
    <property type="entry name" value="MFS_trans_sf"/>
</dbReference>
<keyword evidence="5 6" id="KW-0472">Membrane</keyword>
<evidence type="ECO:0000313" key="7">
    <source>
        <dbReference type="EMBL" id="PFG34443.1"/>
    </source>
</evidence>
<feature type="transmembrane region" description="Helical" evidence="6">
    <location>
        <begin position="330"/>
        <end position="351"/>
    </location>
</feature>
<evidence type="ECO:0000256" key="1">
    <source>
        <dbReference type="ARBA" id="ARBA00004141"/>
    </source>
</evidence>